<keyword evidence="1" id="KW-0732">Signal</keyword>
<dbReference type="GO" id="GO:0008237">
    <property type="term" value="F:metallopeptidase activity"/>
    <property type="evidence" value="ECO:0007669"/>
    <property type="project" value="InterPro"/>
</dbReference>
<dbReference type="Gene3D" id="3.40.390.10">
    <property type="entry name" value="Collagenase (Catalytic Domain)"/>
    <property type="match status" value="1"/>
</dbReference>
<dbReference type="WBParaSite" id="NBR_0001738301-mRNA-1">
    <property type="protein sequence ID" value="NBR_0001738301-mRNA-1"/>
    <property type="gene ID" value="NBR_0001738301"/>
</dbReference>
<evidence type="ECO:0000313" key="2">
    <source>
        <dbReference type="EMBL" id="VDL81006.1"/>
    </source>
</evidence>
<name>A0A0N4YK44_NIPBR</name>
<feature type="signal peptide" evidence="1">
    <location>
        <begin position="1"/>
        <end position="19"/>
    </location>
</feature>
<dbReference type="AlphaFoldDB" id="A0A0N4YK44"/>
<dbReference type="EMBL" id="UYSL01022732">
    <property type="protein sequence ID" value="VDL81006.1"/>
    <property type="molecule type" value="Genomic_DNA"/>
</dbReference>
<dbReference type="InterPro" id="IPR024079">
    <property type="entry name" value="MetalloPept_cat_dom_sf"/>
</dbReference>
<protein>
    <submittedName>
        <fullName evidence="4">Peptidase M12A domain-containing protein</fullName>
    </submittedName>
</protein>
<proteinExistence type="predicted"/>
<gene>
    <name evidence="2" type="ORF">NBR_LOCUS17384</name>
</gene>
<reference evidence="4" key="1">
    <citation type="submission" date="2017-02" db="UniProtKB">
        <authorList>
            <consortium name="WormBaseParasite"/>
        </authorList>
    </citation>
    <scope>IDENTIFICATION</scope>
</reference>
<feature type="chain" id="PRO_5043125925" evidence="1">
    <location>
        <begin position="20"/>
        <end position="296"/>
    </location>
</feature>
<keyword evidence="3" id="KW-1185">Reference proteome</keyword>
<evidence type="ECO:0000313" key="3">
    <source>
        <dbReference type="Proteomes" id="UP000271162"/>
    </source>
</evidence>
<dbReference type="Proteomes" id="UP000271162">
    <property type="component" value="Unassembled WGS sequence"/>
</dbReference>
<evidence type="ECO:0000256" key="1">
    <source>
        <dbReference type="SAM" id="SignalP"/>
    </source>
</evidence>
<accession>A0A0N4YK44</accession>
<reference evidence="2 3" key="2">
    <citation type="submission" date="2018-11" db="EMBL/GenBank/DDBJ databases">
        <authorList>
            <consortium name="Pathogen Informatics"/>
        </authorList>
    </citation>
    <scope>NUCLEOTIDE SEQUENCE [LARGE SCALE GENOMIC DNA]</scope>
</reference>
<organism evidence="4">
    <name type="scientific">Nippostrongylus brasiliensis</name>
    <name type="common">Rat hookworm</name>
    <dbReference type="NCBI Taxonomy" id="27835"/>
    <lineage>
        <taxon>Eukaryota</taxon>
        <taxon>Metazoa</taxon>
        <taxon>Ecdysozoa</taxon>
        <taxon>Nematoda</taxon>
        <taxon>Chromadorea</taxon>
        <taxon>Rhabditida</taxon>
        <taxon>Rhabditina</taxon>
        <taxon>Rhabditomorpha</taxon>
        <taxon>Strongyloidea</taxon>
        <taxon>Heligmosomidae</taxon>
        <taxon>Nippostrongylus</taxon>
    </lineage>
</organism>
<evidence type="ECO:0000313" key="4">
    <source>
        <dbReference type="WBParaSite" id="NBR_0001738301-mRNA-1"/>
    </source>
</evidence>
<sequence length="296" mass="34370">MWILPTVIGVGLLTQLAIGMEAPPTKNCRPKARAAPNLEGNSIDVVNSNGKRTVRKKRKKKGKFSRKPVQKVYFWPSLNDAEKAILRDAFFQIGRRTCVKFLEQEYKPWFHADRWESGQPYVLIRKSKKYAAYSDNSLEGLVDRTILYISESAFQMNSFNHSRGAVMDQLVRFMGMKKEMYRPDAASYIQPFAPVPLVRQPVYQPAQLMWPFDPESITIPLWARDKYRLTQYCPARNDVDIGAGQRLNSMYCPELVHADPQRGPCVVPRPKDADEFKRRVWAYKRLLSRNKRVRRI</sequence>
<dbReference type="OMA" id="HADRWDA"/>